<dbReference type="InterPro" id="IPR011335">
    <property type="entry name" value="Restrct_endonuc-II-like"/>
</dbReference>
<dbReference type="AlphaFoldDB" id="A0A2K8SEY9"/>
<keyword evidence="4 7" id="KW-0808">Transferase</keyword>
<dbReference type="Proteomes" id="UP000231823">
    <property type="component" value="Chromosome"/>
</dbReference>
<evidence type="ECO:0000256" key="1">
    <source>
        <dbReference type="ARBA" id="ARBA00006594"/>
    </source>
</evidence>
<dbReference type="OrthoDB" id="9805629at2"/>
<organism evidence="9 10">
    <name type="scientific">Spiroplasma floricola 23-6</name>
    <dbReference type="NCBI Taxonomy" id="1336749"/>
    <lineage>
        <taxon>Bacteria</taxon>
        <taxon>Bacillati</taxon>
        <taxon>Mycoplasmatota</taxon>
        <taxon>Mollicutes</taxon>
        <taxon>Entomoplasmatales</taxon>
        <taxon>Spiroplasmataceae</taxon>
        <taxon>Spiroplasma</taxon>
    </lineage>
</organism>
<evidence type="ECO:0000256" key="2">
    <source>
        <dbReference type="ARBA" id="ARBA00011900"/>
    </source>
</evidence>
<dbReference type="PANTHER" id="PTHR30481">
    <property type="entry name" value="DNA ADENINE METHYLASE"/>
    <property type="match status" value="1"/>
</dbReference>
<proteinExistence type="inferred from homology"/>
<dbReference type="GO" id="GO:1904047">
    <property type="term" value="F:S-adenosyl-L-methionine binding"/>
    <property type="evidence" value="ECO:0007669"/>
    <property type="project" value="TreeGrafter"/>
</dbReference>
<dbReference type="PANTHER" id="PTHR30481:SF3">
    <property type="entry name" value="DNA ADENINE METHYLASE"/>
    <property type="match status" value="1"/>
</dbReference>
<sequence length="562" mass="66538">MNKEKIAPFVKWVGGKRQLLEILNIFLPEKINNYFEPFLGGGAVFLDLLPQKAVLSDVNFELITTWKVIKSNSSELMNLLSKYVKEHNKNGKDYYYKLRDKDPNKLSEIQIAARFIYLNKTCFNGLYRVNKNNKFNTPFNNKEIIKESTIFDSKNLLNISKFLNKNNIEILNDDFEEILNKAKKDDFIFLDPPYDFDNKGFDSYTSNSFGKEGQIRLNNFLINVDKKGVKWILTNHNTELINELYKNFNIYRIPVNRFINSDSDNRQNSTFETIITNYILSKEQEYKLNQTLFFKELKSTSYILKKYVSWDKIKDFLSENKILINDLNILFSQDIKEFRLNFNDIFKNRRECLKLIPILLANNNIKNKKEPFTYIDNKNTENQFNLNDKDDIFNFMDESGLINNLFVNSEYKDIKTYLFGLKVGLSSHDKKNKSGKFMSDFIKELLISKDISFEKEVSQNKILGEAMLKEDKRFDFVFKIKDITYCLECNFFNDSGSKMNSELPRFIRLEDKFKDFKKYQFIYVADGPGLRKNRDIVINALDRIENMFNLFRFEKYLDSIAK</sequence>
<comment type="similarity">
    <text evidence="1 7">Belongs to the N(4)/N(6)-methyltransferase family.</text>
</comment>
<dbReference type="SUPFAM" id="SSF53335">
    <property type="entry name" value="S-adenosyl-L-methionine-dependent methyltransferases"/>
    <property type="match status" value="1"/>
</dbReference>
<evidence type="ECO:0000256" key="6">
    <source>
        <dbReference type="ARBA" id="ARBA00047942"/>
    </source>
</evidence>
<dbReference type="InterPro" id="IPR023095">
    <property type="entry name" value="Ade_MeTrfase_dom_2"/>
</dbReference>
<evidence type="ECO:0000259" key="8">
    <source>
        <dbReference type="Pfam" id="PF04556"/>
    </source>
</evidence>
<dbReference type="Pfam" id="PF02086">
    <property type="entry name" value="MethyltransfD12"/>
    <property type="match status" value="1"/>
</dbReference>
<gene>
    <name evidence="9" type="primary">dam</name>
    <name evidence="9" type="ORF">SFLOR_v1c09710</name>
</gene>
<dbReference type="NCBIfam" id="TIGR00571">
    <property type="entry name" value="dam"/>
    <property type="match status" value="1"/>
</dbReference>
<dbReference type="InterPro" id="IPR029063">
    <property type="entry name" value="SAM-dependent_MTases_sf"/>
</dbReference>
<comment type="catalytic activity">
    <reaction evidence="6 7">
        <text>a 2'-deoxyadenosine in DNA + S-adenosyl-L-methionine = an N(6)-methyl-2'-deoxyadenosine in DNA + S-adenosyl-L-homocysteine + H(+)</text>
        <dbReference type="Rhea" id="RHEA:15197"/>
        <dbReference type="Rhea" id="RHEA-COMP:12418"/>
        <dbReference type="Rhea" id="RHEA-COMP:12419"/>
        <dbReference type="ChEBI" id="CHEBI:15378"/>
        <dbReference type="ChEBI" id="CHEBI:57856"/>
        <dbReference type="ChEBI" id="CHEBI:59789"/>
        <dbReference type="ChEBI" id="CHEBI:90615"/>
        <dbReference type="ChEBI" id="CHEBI:90616"/>
        <dbReference type="EC" id="2.1.1.72"/>
    </reaction>
</comment>
<dbReference type="EMBL" id="CP025057">
    <property type="protein sequence ID" value="AUB32019.1"/>
    <property type="molecule type" value="Genomic_DNA"/>
</dbReference>
<evidence type="ECO:0000313" key="10">
    <source>
        <dbReference type="Proteomes" id="UP000231823"/>
    </source>
</evidence>
<dbReference type="InterPro" id="IPR002052">
    <property type="entry name" value="DNA_methylase_N6_adenine_CS"/>
</dbReference>
<evidence type="ECO:0000256" key="4">
    <source>
        <dbReference type="ARBA" id="ARBA00022679"/>
    </source>
</evidence>
<evidence type="ECO:0000256" key="3">
    <source>
        <dbReference type="ARBA" id="ARBA00022603"/>
    </source>
</evidence>
<dbReference type="Pfam" id="PF04556">
    <property type="entry name" value="DpnII"/>
    <property type="match status" value="1"/>
</dbReference>
<dbReference type="SUPFAM" id="SSF52980">
    <property type="entry name" value="Restriction endonuclease-like"/>
    <property type="match status" value="1"/>
</dbReference>
<keyword evidence="5 7" id="KW-0949">S-adenosyl-L-methionine</keyword>
<dbReference type="GO" id="GO:0043565">
    <property type="term" value="F:sequence-specific DNA binding"/>
    <property type="evidence" value="ECO:0007669"/>
    <property type="project" value="TreeGrafter"/>
</dbReference>
<keyword evidence="3 7" id="KW-0489">Methyltransferase</keyword>
<protein>
    <recommendedName>
        <fullName evidence="2 7">Site-specific DNA-methyltransferase (adenine-specific)</fullName>
        <ecNumber evidence="2 7">2.1.1.72</ecNumber>
    </recommendedName>
</protein>
<evidence type="ECO:0000256" key="5">
    <source>
        <dbReference type="ARBA" id="ARBA00022691"/>
    </source>
</evidence>
<evidence type="ECO:0000256" key="7">
    <source>
        <dbReference type="RuleBase" id="RU361257"/>
    </source>
</evidence>
<accession>A0A2K8SEY9</accession>
<dbReference type="InterPro" id="IPR007637">
    <property type="entry name" value="Restrct_endonuc_II_DpnII-like"/>
</dbReference>
<dbReference type="RefSeq" id="WP_100916973.1">
    <property type="nucleotide sequence ID" value="NZ_CP025057.1"/>
</dbReference>
<dbReference type="EC" id="2.1.1.72" evidence="2 7"/>
<dbReference type="Gene3D" id="1.10.1020.10">
    <property type="entry name" value="Adenine-specific Methyltransferase, Domain 2"/>
    <property type="match status" value="1"/>
</dbReference>
<dbReference type="GO" id="GO:0009036">
    <property type="term" value="F:type II site-specific deoxyribonuclease activity"/>
    <property type="evidence" value="ECO:0007669"/>
    <property type="project" value="InterPro"/>
</dbReference>
<dbReference type="KEGG" id="sfz:SFLOR_v1c09710"/>
<dbReference type="PROSITE" id="PS00092">
    <property type="entry name" value="N6_MTASE"/>
    <property type="match status" value="1"/>
</dbReference>
<dbReference type="GO" id="GO:0032259">
    <property type="term" value="P:methylation"/>
    <property type="evidence" value="ECO:0007669"/>
    <property type="project" value="UniProtKB-KW"/>
</dbReference>
<dbReference type="GO" id="GO:0009307">
    <property type="term" value="P:DNA restriction-modification system"/>
    <property type="evidence" value="ECO:0007669"/>
    <property type="project" value="InterPro"/>
</dbReference>
<name>A0A2K8SEY9_9MOLU</name>
<dbReference type="InterPro" id="IPR012327">
    <property type="entry name" value="MeTrfase_D12"/>
</dbReference>
<evidence type="ECO:0000313" key="9">
    <source>
        <dbReference type="EMBL" id="AUB32019.1"/>
    </source>
</evidence>
<feature type="domain" description="Restriction endonuclease type II DpnII-like" evidence="8">
    <location>
        <begin position="292"/>
        <end position="555"/>
    </location>
</feature>
<dbReference type="PRINTS" id="PR00505">
    <property type="entry name" value="D12N6MTFRASE"/>
</dbReference>
<keyword evidence="10" id="KW-1185">Reference proteome</keyword>
<dbReference type="Gene3D" id="3.40.50.150">
    <property type="entry name" value="Vaccinia Virus protein VP39"/>
    <property type="match status" value="1"/>
</dbReference>
<dbReference type="GO" id="GO:0009007">
    <property type="term" value="F:site-specific DNA-methyltransferase (adenine-specific) activity"/>
    <property type="evidence" value="ECO:0007669"/>
    <property type="project" value="UniProtKB-UniRule"/>
</dbReference>
<dbReference type="GO" id="GO:0006298">
    <property type="term" value="P:mismatch repair"/>
    <property type="evidence" value="ECO:0007669"/>
    <property type="project" value="TreeGrafter"/>
</dbReference>
<dbReference type="REBASE" id="226046">
    <property type="entry name" value="M.Sfl236ORF9710P"/>
</dbReference>
<reference evidence="9 10" key="1">
    <citation type="submission" date="2017-12" db="EMBL/GenBank/DDBJ databases">
        <title>Complete genome sequence of Spiroplasma floricola 23-6 (ATCC 29989).</title>
        <authorList>
            <person name="Tsai Y.-M."/>
            <person name="Wu P.-S."/>
            <person name="Lo W.-S."/>
            <person name="Kuo C.-H."/>
        </authorList>
    </citation>
    <scope>NUCLEOTIDE SEQUENCE [LARGE SCALE GENOMIC DNA]</scope>
    <source>
        <strain evidence="9 10">23-6</strain>
    </source>
</reference>